<keyword evidence="1" id="KW-0732">Signal</keyword>
<dbReference type="OrthoDB" id="406444at2759"/>
<evidence type="ECO:0000313" key="3">
    <source>
        <dbReference type="EMBL" id="CAL1136869.1"/>
    </source>
</evidence>
<dbReference type="EMBL" id="CAMXCT020000808">
    <property type="protein sequence ID" value="CAL1136869.1"/>
    <property type="molecule type" value="Genomic_DNA"/>
</dbReference>
<sequence>MPSVYRTWRRCLCLLVALGLRPLRQADVPPLGRRGALISPVLSLARGPSSPPAGAPAWTQELGRFPGLFEDFEGPSISWKPVATSTEGDRLKYPSWLTGSWKVDCKKRDVRFPQGWGVLSPQVPGVAMGSILRLPNVGAEPSLTWNFVADADGAKADWAKNLPATLEGFWPDATTQRMERSDDGHGTWALTYASPTALFRKDEPLTERTVMSQWLGADLWQQENQCYSVEWIRQTDRAFRGSVGTGVPLEMRPWKILERWS</sequence>
<dbReference type="EMBL" id="CAMXCT010000808">
    <property type="protein sequence ID" value="CAI3983494.1"/>
    <property type="molecule type" value="Genomic_DNA"/>
</dbReference>
<reference evidence="2" key="1">
    <citation type="submission" date="2022-10" db="EMBL/GenBank/DDBJ databases">
        <authorList>
            <person name="Chen Y."/>
            <person name="Dougan E. K."/>
            <person name="Chan C."/>
            <person name="Rhodes N."/>
            <person name="Thang M."/>
        </authorList>
    </citation>
    <scope>NUCLEOTIDE SEQUENCE</scope>
</reference>
<protein>
    <submittedName>
        <fullName evidence="4">Beta-galactosidase</fullName>
    </submittedName>
</protein>
<organism evidence="2">
    <name type="scientific">Cladocopium goreaui</name>
    <dbReference type="NCBI Taxonomy" id="2562237"/>
    <lineage>
        <taxon>Eukaryota</taxon>
        <taxon>Sar</taxon>
        <taxon>Alveolata</taxon>
        <taxon>Dinophyceae</taxon>
        <taxon>Suessiales</taxon>
        <taxon>Symbiodiniaceae</taxon>
        <taxon>Cladocopium</taxon>
    </lineage>
</organism>
<dbReference type="Proteomes" id="UP001152797">
    <property type="component" value="Unassembled WGS sequence"/>
</dbReference>
<comment type="caution">
    <text evidence="2">The sequence shown here is derived from an EMBL/GenBank/DDBJ whole genome shotgun (WGS) entry which is preliminary data.</text>
</comment>
<gene>
    <name evidence="2" type="ORF">C1SCF055_LOCUS11102</name>
</gene>
<accession>A0A9P1FN66</accession>
<name>A0A9P1FN66_9DINO</name>
<keyword evidence="5" id="KW-1185">Reference proteome</keyword>
<feature type="signal peptide" evidence="1">
    <location>
        <begin position="1"/>
        <end position="26"/>
    </location>
</feature>
<dbReference type="AlphaFoldDB" id="A0A9P1FN66"/>
<feature type="chain" id="PRO_5043272109" evidence="1">
    <location>
        <begin position="27"/>
        <end position="261"/>
    </location>
</feature>
<dbReference type="EMBL" id="CAMXCT030000808">
    <property type="protein sequence ID" value="CAL4770806.1"/>
    <property type="molecule type" value="Genomic_DNA"/>
</dbReference>
<evidence type="ECO:0000313" key="2">
    <source>
        <dbReference type="EMBL" id="CAI3983494.1"/>
    </source>
</evidence>
<evidence type="ECO:0000256" key="1">
    <source>
        <dbReference type="SAM" id="SignalP"/>
    </source>
</evidence>
<proteinExistence type="predicted"/>
<evidence type="ECO:0000313" key="5">
    <source>
        <dbReference type="Proteomes" id="UP001152797"/>
    </source>
</evidence>
<reference evidence="3" key="2">
    <citation type="submission" date="2024-04" db="EMBL/GenBank/DDBJ databases">
        <authorList>
            <person name="Chen Y."/>
            <person name="Shah S."/>
            <person name="Dougan E. K."/>
            <person name="Thang M."/>
            <person name="Chan C."/>
        </authorList>
    </citation>
    <scope>NUCLEOTIDE SEQUENCE [LARGE SCALE GENOMIC DNA]</scope>
</reference>
<evidence type="ECO:0000313" key="4">
    <source>
        <dbReference type="EMBL" id="CAL4770806.1"/>
    </source>
</evidence>